<evidence type="ECO:0000313" key="1">
    <source>
        <dbReference type="EMBL" id="PYB71685.1"/>
    </source>
</evidence>
<dbReference type="RefSeq" id="WP_110792630.1">
    <property type="nucleotide sequence ID" value="NZ_QJRY01000006.1"/>
</dbReference>
<keyword evidence="2" id="KW-1185">Reference proteome</keyword>
<reference evidence="1 2" key="1">
    <citation type="submission" date="2018-06" db="EMBL/GenBank/DDBJ databases">
        <title>Rhizobium wuzhouense sp. nov., isolated from roots of Oryza officinalis.</title>
        <authorList>
            <person name="Yuan T."/>
        </authorList>
    </citation>
    <scope>NUCLEOTIDE SEQUENCE [LARGE SCALE GENOMIC DNA]</scope>
    <source>
        <strain evidence="1 2">W44</strain>
    </source>
</reference>
<dbReference type="Proteomes" id="UP000247536">
    <property type="component" value="Unassembled WGS sequence"/>
</dbReference>
<protein>
    <submittedName>
        <fullName evidence="1">Uncharacterized protein</fullName>
    </submittedName>
</protein>
<proteinExistence type="predicted"/>
<evidence type="ECO:0000313" key="2">
    <source>
        <dbReference type="Proteomes" id="UP000247536"/>
    </source>
</evidence>
<accession>A0ABX5NN39</accession>
<name>A0ABX5NN39_9HYPH</name>
<comment type="caution">
    <text evidence="1">The sequence shown here is derived from an EMBL/GenBank/DDBJ whole genome shotgun (WGS) entry which is preliminary data.</text>
</comment>
<sequence>MNLRTSSWVLLDAGASVRIAGSLADLAQGAGKVERTSLLAAFQGLDPFSAPFEHPFRHLTDCARAARDLASSHEYQLSDRQMQVVISVYEAGLLNGYDAVTNEVPHQEAEGFSPTDAACIYAVAWRHGDAIRRRWRAYGHLVSILIGDRQP</sequence>
<gene>
    <name evidence="1" type="ORF">DMY87_15840</name>
</gene>
<organism evidence="1 2">
    <name type="scientific">Rhizobium wuzhouense</name>
    <dbReference type="NCBI Taxonomy" id="1986026"/>
    <lineage>
        <taxon>Bacteria</taxon>
        <taxon>Pseudomonadati</taxon>
        <taxon>Pseudomonadota</taxon>
        <taxon>Alphaproteobacteria</taxon>
        <taxon>Hyphomicrobiales</taxon>
        <taxon>Rhizobiaceae</taxon>
        <taxon>Rhizobium/Agrobacterium group</taxon>
        <taxon>Rhizobium</taxon>
    </lineage>
</organism>
<dbReference type="EMBL" id="QJRY01000006">
    <property type="protein sequence ID" value="PYB71685.1"/>
    <property type="molecule type" value="Genomic_DNA"/>
</dbReference>